<reference evidence="1" key="1">
    <citation type="submission" date="2016-10" db="EMBL/GenBank/DDBJ databases">
        <authorList>
            <person name="de Groot N.N."/>
        </authorList>
    </citation>
    <scope>NUCLEOTIDE SEQUENCE</scope>
</reference>
<name>A0A1W1C8R1_9ZZZZ</name>
<sequence>MKVNRTIDRRQSKNNKIRALVEKAQKVSYSFFQNKYKYSTNEAVCELGLDEDLVNQLLEDYIAQIIKAVTQFEEMLYILQSQKDAKQTLSYTELRELAHKNLGVVRNLRIEDAIVLLDHLMKKDDLEYLFICIETLRACAIILKPAYAYNTIKLIEVKSTF</sequence>
<dbReference type="AlphaFoldDB" id="A0A1W1C8R1"/>
<proteinExistence type="predicted"/>
<dbReference type="EMBL" id="FPHF01000062">
    <property type="protein sequence ID" value="SFV62081.1"/>
    <property type="molecule type" value="Genomic_DNA"/>
</dbReference>
<evidence type="ECO:0008006" key="2">
    <source>
        <dbReference type="Google" id="ProtNLM"/>
    </source>
</evidence>
<accession>A0A1W1C8R1</accession>
<organism evidence="1">
    <name type="scientific">hydrothermal vent metagenome</name>
    <dbReference type="NCBI Taxonomy" id="652676"/>
    <lineage>
        <taxon>unclassified sequences</taxon>
        <taxon>metagenomes</taxon>
        <taxon>ecological metagenomes</taxon>
    </lineage>
</organism>
<gene>
    <name evidence="1" type="ORF">MNB_SM-4-1764</name>
</gene>
<evidence type="ECO:0000313" key="1">
    <source>
        <dbReference type="EMBL" id="SFV62081.1"/>
    </source>
</evidence>
<protein>
    <recommendedName>
        <fullName evidence="2">HPt domain-containing protein</fullName>
    </recommendedName>
</protein>